<evidence type="ECO:0000256" key="1">
    <source>
        <dbReference type="ARBA" id="ARBA00001974"/>
    </source>
</evidence>
<dbReference type="PANTHER" id="PTHR43884">
    <property type="entry name" value="ACYL-COA DEHYDROGENASE"/>
    <property type="match status" value="1"/>
</dbReference>
<gene>
    <name evidence="8" type="ORF">UFOPK1421_00978</name>
</gene>
<dbReference type="GO" id="GO:0050660">
    <property type="term" value="F:flavin adenine dinucleotide binding"/>
    <property type="evidence" value="ECO:0007669"/>
    <property type="project" value="InterPro"/>
</dbReference>
<name>A0A6J6C4N2_9ZZZZ</name>
<dbReference type="InterPro" id="IPR037069">
    <property type="entry name" value="AcylCoA_DH/ox_N_sf"/>
</dbReference>
<feature type="domain" description="Acyl-CoA dehydrogenase/oxidase N-terminal" evidence="7">
    <location>
        <begin position="6"/>
        <end position="98"/>
    </location>
</feature>
<evidence type="ECO:0000256" key="2">
    <source>
        <dbReference type="ARBA" id="ARBA00009347"/>
    </source>
</evidence>
<dbReference type="EMBL" id="CAEZSL010000101">
    <property type="protein sequence ID" value="CAB4546341.1"/>
    <property type="molecule type" value="Genomic_DNA"/>
</dbReference>
<dbReference type="Gene3D" id="1.10.540.10">
    <property type="entry name" value="Acyl-CoA dehydrogenase/oxidase, N-terminal domain"/>
    <property type="match status" value="1"/>
</dbReference>
<dbReference type="AlphaFoldDB" id="A0A6J6C4N2"/>
<evidence type="ECO:0000313" key="8">
    <source>
        <dbReference type="EMBL" id="CAB4546341.1"/>
    </source>
</evidence>
<dbReference type="InterPro" id="IPR013786">
    <property type="entry name" value="AcylCoA_DH/ox_N"/>
</dbReference>
<dbReference type="Pfam" id="PF00441">
    <property type="entry name" value="Acyl-CoA_dh_1"/>
    <property type="match status" value="1"/>
</dbReference>
<comment type="similarity">
    <text evidence="2">Belongs to the acyl-CoA dehydrogenase family.</text>
</comment>
<accession>A0A6J6C4N2</accession>
<comment type="cofactor">
    <cofactor evidence="1">
        <name>FAD</name>
        <dbReference type="ChEBI" id="CHEBI:57692"/>
    </cofactor>
</comment>
<dbReference type="Pfam" id="PF02771">
    <property type="entry name" value="Acyl-CoA_dh_N"/>
    <property type="match status" value="1"/>
</dbReference>
<evidence type="ECO:0000259" key="6">
    <source>
        <dbReference type="Pfam" id="PF00441"/>
    </source>
</evidence>
<evidence type="ECO:0000259" key="7">
    <source>
        <dbReference type="Pfam" id="PF02771"/>
    </source>
</evidence>
<dbReference type="InterPro" id="IPR036250">
    <property type="entry name" value="AcylCo_DH-like_C"/>
</dbReference>
<feature type="domain" description="Acyl-CoA dehydrogenase/oxidase C-terminal" evidence="6">
    <location>
        <begin position="182"/>
        <end position="317"/>
    </location>
</feature>
<dbReference type="Gene3D" id="1.20.140.10">
    <property type="entry name" value="Butyryl-CoA Dehydrogenase, subunit A, domain 3"/>
    <property type="match status" value="1"/>
</dbReference>
<evidence type="ECO:0000256" key="4">
    <source>
        <dbReference type="ARBA" id="ARBA00022827"/>
    </source>
</evidence>
<keyword evidence="3" id="KW-0285">Flavoprotein</keyword>
<keyword evidence="5" id="KW-0560">Oxidoreductase</keyword>
<keyword evidence="4" id="KW-0274">FAD</keyword>
<dbReference type="SUPFAM" id="SSF56645">
    <property type="entry name" value="Acyl-CoA dehydrogenase NM domain-like"/>
    <property type="match status" value="1"/>
</dbReference>
<evidence type="ECO:0000256" key="5">
    <source>
        <dbReference type="ARBA" id="ARBA00023002"/>
    </source>
</evidence>
<sequence length="320" mass="34476">MKFSFTQDQRLFAEGLRDLLSKQCTPTHVREVWENKAGHLPDLWSRLTEMGVLSMLVPESQGGMGGTLIDAVLLFQELGRAAVPGPVLEHMAVAAPALARSQWAPALNDGTTIATLWVDNSPYVAHAQVADLVLRHDAVITGFSSTDVHGIDGGRQLFTISGGSESAASAQVFGLPASDVMALASAAYLIGVSESMIEVAAEYARQREQFGKPIGSFQAVKHLMSDALLKVEFAKAPTYRAAWSASTGSPTALRDISMAKALASEAAYRASRSTMQVHGGIGYTWEADLQLWMKKSWALMRAYGDATYHRRRIGASVLHG</sequence>
<dbReference type="InterPro" id="IPR009100">
    <property type="entry name" value="AcylCoA_DH/oxidase_NM_dom_sf"/>
</dbReference>
<protein>
    <submittedName>
        <fullName evidence="8">Unannotated protein</fullName>
    </submittedName>
</protein>
<dbReference type="InterPro" id="IPR009075">
    <property type="entry name" value="AcylCo_DH/oxidase_C"/>
</dbReference>
<dbReference type="PANTHER" id="PTHR43884:SF20">
    <property type="entry name" value="ACYL-COA DEHYDROGENASE FADE28"/>
    <property type="match status" value="1"/>
</dbReference>
<dbReference type="GO" id="GO:0003995">
    <property type="term" value="F:acyl-CoA dehydrogenase activity"/>
    <property type="evidence" value="ECO:0007669"/>
    <property type="project" value="TreeGrafter"/>
</dbReference>
<organism evidence="8">
    <name type="scientific">freshwater metagenome</name>
    <dbReference type="NCBI Taxonomy" id="449393"/>
    <lineage>
        <taxon>unclassified sequences</taxon>
        <taxon>metagenomes</taxon>
        <taxon>ecological metagenomes</taxon>
    </lineage>
</organism>
<reference evidence="8" key="1">
    <citation type="submission" date="2020-05" db="EMBL/GenBank/DDBJ databases">
        <authorList>
            <person name="Chiriac C."/>
            <person name="Salcher M."/>
            <person name="Ghai R."/>
            <person name="Kavagutti S V."/>
        </authorList>
    </citation>
    <scope>NUCLEOTIDE SEQUENCE</scope>
</reference>
<dbReference type="CDD" id="cd00567">
    <property type="entry name" value="ACAD"/>
    <property type="match status" value="1"/>
</dbReference>
<dbReference type="SUPFAM" id="SSF47203">
    <property type="entry name" value="Acyl-CoA dehydrogenase C-terminal domain-like"/>
    <property type="match status" value="1"/>
</dbReference>
<proteinExistence type="inferred from homology"/>
<evidence type="ECO:0000256" key="3">
    <source>
        <dbReference type="ARBA" id="ARBA00022630"/>
    </source>
</evidence>